<name>A0ABQ6K3A7_9MICO</name>
<dbReference type="CDD" id="cd23763">
    <property type="entry name" value="ASKHA_ATPase_ROK"/>
    <property type="match status" value="1"/>
</dbReference>
<dbReference type="InterPro" id="IPR036388">
    <property type="entry name" value="WH-like_DNA-bd_sf"/>
</dbReference>
<dbReference type="Proteomes" id="UP001157034">
    <property type="component" value="Unassembled WGS sequence"/>
</dbReference>
<dbReference type="InterPro" id="IPR011991">
    <property type="entry name" value="ArsR-like_HTH"/>
</dbReference>
<dbReference type="PANTHER" id="PTHR18964">
    <property type="entry name" value="ROK (REPRESSOR, ORF, KINASE) FAMILY"/>
    <property type="match status" value="1"/>
</dbReference>
<evidence type="ECO:0008006" key="5">
    <source>
        <dbReference type="Google" id="ProtNLM"/>
    </source>
</evidence>
<dbReference type="RefSeq" id="WP_284253203.1">
    <property type="nucleotide sequence ID" value="NZ_BAAAQO010000003.1"/>
</dbReference>
<dbReference type="SUPFAM" id="SSF46785">
    <property type="entry name" value="Winged helix' DNA-binding domain"/>
    <property type="match status" value="1"/>
</dbReference>
<evidence type="ECO:0000256" key="2">
    <source>
        <dbReference type="SAM" id="MobiDB-lite"/>
    </source>
</evidence>
<feature type="region of interest" description="Disordered" evidence="2">
    <location>
        <begin position="376"/>
        <end position="408"/>
    </location>
</feature>
<dbReference type="SUPFAM" id="SSF53067">
    <property type="entry name" value="Actin-like ATPase domain"/>
    <property type="match status" value="1"/>
</dbReference>
<dbReference type="Gene3D" id="3.30.420.40">
    <property type="match status" value="2"/>
</dbReference>
<evidence type="ECO:0000256" key="1">
    <source>
        <dbReference type="ARBA" id="ARBA00006479"/>
    </source>
</evidence>
<evidence type="ECO:0000313" key="3">
    <source>
        <dbReference type="EMBL" id="GMA94216.1"/>
    </source>
</evidence>
<dbReference type="InterPro" id="IPR036390">
    <property type="entry name" value="WH_DNA-bd_sf"/>
</dbReference>
<dbReference type="Gene3D" id="1.10.10.10">
    <property type="entry name" value="Winged helix-like DNA-binding domain superfamily/Winged helix DNA-binding domain"/>
    <property type="match status" value="1"/>
</dbReference>
<sequence length="408" mass="42331">MGSPSALRKLNDRAALYALLESGPLTRLDLEQAISVSRPAAAELLRRLEESGLARRAGYRPGGPGPQAQLWSIAEGAAYAAGLDVNDTGIDAVIADLGGAPVGTGKSRLAPGDDPAAAVRDLLETVAADAGLTRADVRQVVVGISGSVDPATGRLSHAEHIPEWNGFDVRERLTQVLEVPVAVENDVKLVLSDESIRGRAVGCRDVLLLWIGQGVAIAIIADGRLLRGSHGSAGEMGVVPVSADGPFAGDLLATVGIAALAREHGLPDADPAGLVARAASPDADPPHDGFLSALADLVVDVLASPVALVDPDLVILAGDHGLAGGDELAARVRTRLHQRLVHRPRIVAGTGYDNSVRQGALDESLRRLREKVFADARHHRPADPIHRSTESTSRAADLLGTGSGKGHQ</sequence>
<comment type="similarity">
    <text evidence="1">Belongs to the ROK (NagC/XylR) family.</text>
</comment>
<dbReference type="CDD" id="cd00090">
    <property type="entry name" value="HTH_ARSR"/>
    <property type="match status" value="1"/>
</dbReference>
<reference evidence="4" key="1">
    <citation type="journal article" date="2019" name="Int. J. Syst. Evol. Microbiol.">
        <title>The Global Catalogue of Microorganisms (GCM) 10K type strain sequencing project: providing services to taxonomists for standard genome sequencing and annotation.</title>
        <authorList>
            <consortium name="The Broad Institute Genomics Platform"/>
            <consortium name="The Broad Institute Genome Sequencing Center for Infectious Disease"/>
            <person name="Wu L."/>
            <person name="Ma J."/>
        </authorList>
    </citation>
    <scope>NUCLEOTIDE SEQUENCE [LARGE SCALE GENOMIC DNA]</scope>
    <source>
        <strain evidence="4">NBRC 108894</strain>
    </source>
</reference>
<dbReference type="EMBL" id="BSVB01000001">
    <property type="protein sequence ID" value="GMA94216.1"/>
    <property type="molecule type" value="Genomic_DNA"/>
</dbReference>
<gene>
    <name evidence="3" type="ORF">GCM10025881_10400</name>
</gene>
<dbReference type="InterPro" id="IPR043129">
    <property type="entry name" value="ATPase_NBD"/>
</dbReference>
<comment type="caution">
    <text evidence="3">The sequence shown here is derived from an EMBL/GenBank/DDBJ whole genome shotgun (WGS) entry which is preliminary data.</text>
</comment>
<dbReference type="PANTHER" id="PTHR18964:SF149">
    <property type="entry name" value="BIFUNCTIONAL UDP-N-ACETYLGLUCOSAMINE 2-EPIMERASE_N-ACETYLMANNOSAMINE KINASE"/>
    <property type="match status" value="1"/>
</dbReference>
<protein>
    <recommendedName>
        <fullName evidence="5">ROK family transcriptional regulator</fullName>
    </recommendedName>
</protein>
<proteinExistence type="inferred from homology"/>
<dbReference type="InterPro" id="IPR000600">
    <property type="entry name" value="ROK"/>
</dbReference>
<feature type="compositionally biased region" description="Basic and acidic residues" evidence="2">
    <location>
        <begin position="376"/>
        <end position="389"/>
    </location>
</feature>
<organism evidence="3 4">
    <name type="scientific">Pseudolysinimonas kribbensis</name>
    <dbReference type="NCBI Taxonomy" id="433641"/>
    <lineage>
        <taxon>Bacteria</taxon>
        <taxon>Bacillati</taxon>
        <taxon>Actinomycetota</taxon>
        <taxon>Actinomycetes</taxon>
        <taxon>Micrococcales</taxon>
        <taxon>Microbacteriaceae</taxon>
        <taxon>Pseudolysinimonas</taxon>
    </lineage>
</organism>
<accession>A0ABQ6K3A7</accession>
<evidence type="ECO:0000313" key="4">
    <source>
        <dbReference type="Proteomes" id="UP001157034"/>
    </source>
</evidence>
<dbReference type="Pfam" id="PF00480">
    <property type="entry name" value="ROK"/>
    <property type="match status" value="1"/>
</dbReference>
<keyword evidence="4" id="KW-1185">Reference proteome</keyword>